<dbReference type="EMBL" id="CP002116">
    <property type="protein sequence ID" value="ADK81957.1"/>
    <property type="molecule type" value="Genomic_DNA"/>
</dbReference>
<proteinExistence type="predicted"/>
<evidence type="ECO:0000313" key="2">
    <source>
        <dbReference type="EMBL" id="ADK81957.1"/>
    </source>
</evidence>
<organism evidence="2 3">
    <name type="scientific">Sediminispirochaeta smaragdinae (strain DSM 11293 / JCM 15392 / SEBR 4228)</name>
    <name type="common">Spirochaeta smaragdinae</name>
    <dbReference type="NCBI Taxonomy" id="573413"/>
    <lineage>
        <taxon>Bacteria</taxon>
        <taxon>Pseudomonadati</taxon>
        <taxon>Spirochaetota</taxon>
        <taxon>Spirochaetia</taxon>
        <taxon>Spirochaetales</taxon>
        <taxon>Spirochaetaceae</taxon>
        <taxon>Sediminispirochaeta</taxon>
    </lineage>
</organism>
<dbReference type="Proteomes" id="UP000002318">
    <property type="component" value="Chromosome"/>
</dbReference>
<dbReference type="OrthoDB" id="362180at2"/>
<dbReference type="KEGG" id="ssm:Spirs_2854"/>
<name>E1R272_SEDSS</name>
<reference evidence="2 3" key="1">
    <citation type="journal article" date="2010" name="Stand. Genomic Sci.">
        <title>Complete genome sequence of Spirochaeta smaragdinae type strain (SEBR 4228).</title>
        <authorList>
            <person name="Mavromatis K."/>
            <person name="Yasawong M."/>
            <person name="Chertkov O."/>
            <person name="Lapidus A."/>
            <person name="Lucas S."/>
            <person name="Nolan M."/>
            <person name="Del Rio T.G."/>
            <person name="Tice H."/>
            <person name="Cheng J.F."/>
            <person name="Pitluck S."/>
            <person name="Liolios K."/>
            <person name="Ivanova N."/>
            <person name="Tapia R."/>
            <person name="Han C."/>
            <person name="Bruce D."/>
            <person name="Goodwin L."/>
            <person name="Pati A."/>
            <person name="Chen A."/>
            <person name="Palaniappan K."/>
            <person name="Land M."/>
            <person name="Hauser L."/>
            <person name="Chang Y.J."/>
            <person name="Jeffries C.D."/>
            <person name="Detter J.C."/>
            <person name="Rohde M."/>
            <person name="Brambilla E."/>
            <person name="Spring S."/>
            <person name="Goker M."/>
            <person name="Sikorski J."/>
            <person name="Woyke T."/>
            <person name="Bristow J."/>
            <person name="Eisen J.A."/>
            <person name="Markowitz V."/>
            <person name="Hugenholtz P."/>
            <person name="Klenk H.P."/>
            <person name="Kyrpides N.C."/>
        </authorList>
    </citation>
    <scope>NUCLEOTIDE SEQUENCE [LARGE SCALE GENOMIC DNA]</scope>
    <source>
        <strain evidence="3">DSM 11293 / JCM 15392 / SEBR 4228</strain>
    </source>
</reference>
<dbReference type="HOGENOM" id="CLU_1546638_0_0_12"/>
<evidence type="ECO:0008006" key="4">
    <source>
        <dbReference type="Google" id="ProtNLM"/>
    </source>
</evidence>
<gene>
    <name evidence="2" type="ordered locus">Spirs_2854</name>
</gene>
<evidence type="ECO:0000256" key="1">
    <source>
        <dbReference type="SAM" id="SignalP"/>
    </source>
</evidence>
<dbReference type="RefSeq" id="WP_013255416.1">
    <property type="nucleotide sequence ID" value="NC_014364.1"/>
</dbReference>
<sequence length="173" mass="19232">MNLLCKKTLCRALVPLVLCLGGTLFAEVPISGRIDENSAFGKGVLQAMEPALTLLGRFPAEAFESAGMPDLLQPFRGVSEDQDDVVSSYTNGVSLFFFENRVWQVRIQPPCSLPSAIAFGMEKEALCNLLGIPFAEDEDSTIYMLPDRGYPVRIRFFFDGKGLNDIYIYRADY</sequence>
<dbReference type="STRING" id="573413.Spirs_2854"/>
<dbReference type="AlphaFoldDB" id="E1R272"/>
<feature type="chain" id="PRO_5003150547" description="Beta-lactamase-inhibitor-like PepSY-like domain-containing protein" evidence="1">
    <location>
        <begin position="27"/>
        <end position="173"/>
    </location>
</feature>
<keyword evidence="3" id="KW-1185">Reference proteome</keyword>
<keyword evidence="1" id="KW-0732">Signal</keyword>
<evidence type="ECO:0000313" key="3">
    <source>
        <dbReference type="Proteomes" id="UP000002318"/>
    </source>
</evidence>
<accession>E1R272</accession>
<dbReference type="eggNOG" id="ENOG502ZHVZ">
    <property type="taxonomic scope" value="Bacteria"/>
</dbReference>
<feature type="signal peptide" evidence="1">
    <location>
        <begin position="1"/>
        <end position="26"/>
    </location>
</feature>
<protein>
    <recommendedName>
        <fullName evidence="4">Beta-lactamase-inhibitor-like PepSY-like domain-containing protein</fullName>
    </recommendedName>
</protein>